<dbReference type="RefSeq" id="WP_073139910.1">
    <property type="nucleotide sequence ID" value="NZ_FQWQ01000004.1"/>
</dbReference>
<dbReference type="GO" id="GO:0009279">
    <property type="term" value="C:cell outer membrane"/>
    <property type="evidence" value="ECO:0007669"/>
    <property type="project" value="UniProtKB-SubCell"/>
</dbReference>
<evidence type="ECO:0000256" key="4">
    <source>
        <dbReference type="ARBA" id="ARBA00023136"/>
    </source>
</evidence>
<protein>
    <submittedName>
        <fullName evidence="7">Starch-binding associating with outer membrane</fullName>
    </submittedName>
</protein>
<gene>
    <name evidence="7" type="ORF">SAMN04488109_5014</name>
</gene>
<evidence type="ECO:0000256" key="5">
    <source>
        <dbReference type="ARBA" id="ARBA00023237"/>
    </source>
</evidence>
<evidence type="ECO:0000259" key="6">
    <source>
        <dbReference type="Pfam" id="PF07980"/>
    </source>
</evidence>
<evidence type="ECO:0000256" key="2">
    <source>
        <dbReference type="ARBA" id="ARBA00006275"/>
    </source>
</evidence>
<sequence>MKKYIVLLAATLLLGVQSCNDDFLERAPETEISKENFFNTAEDLEIYINSLYDFEGFDIYIDDRSTDNAATTGMTEIKNMMLGSPSPATVLDGWNPITDWAQLRKVNYFLDNFGKAQVDDATKNNYEGLARFFRAKFYMEKVKRYSDVPWYDRTLTSTDPDLYKARDPRATVVDHIFEDYAFAWEHVKDDPRLGTVDKWVVGAYYARHALHEGTYRKYHDELSLQGTADKYLQIASDVAKEIMANGGFSLYSTGNPMEDYGKLFVSTDLSGNPEVIFSRFTQNDLLNSGWGPWMFGNYESNPGKNLLQTYLMTDGTPYTNQANYETKQFVEEFQDRDPRLYQTYAYPGWELINSSTYAQGPGIYVQQLTKNFSGYHQTKGFVNDTDVTVQNSVDIPVLRFAEVLLTYAEANAELGVLTQGDLDVSINALRDRAGMPHLTMTPTPDPVLQAQYPNVSGGMADVLREIRRERRVELALEGFRFDDLMRWHAGKLIENELEGLYFPGLGKYDLTGDGVEDIILISDSESIPAEDDKEENSLGVKLIYYRVGPDGSDASFYLSNGTSGTCVTDPDRGEFAEPKYYYRPVPQSEVVLNPNLKQIFGW</sequence>
<comment type="subcellular location">
    <subcellularLocation>
        <location evidence="1">Cell outer membrane</location>
    </subcellularLocation>
</comment>
<reference evidence="7 8" key="1">
    <citation type="submission" date="2016-11" db="EMBL/GenBank/DDBJ databases">
        <authorList>
            <person name="Jaros S."/>
            <person name="Januszkiewicz K."/>
            <person name="Wedrychowicz H."/>
        </authorList>
    </citation>
    <scope>NUCLEOTIDE SEQUENCE [LARGE SCALE GENOMIC DNA]</scope>
    <source>
        <strain evidence="7 8">DSM 24574</strain>
    </source>
</reference>
<dbReference type="Gene3D" id="1.25.40.390">
    <property type="match status" value="1"/>
</dbReference>
<keyword evidence="5" id="KW-0998">Cell outer membrane</keyword>
<dbReference type="EMBL" id="FQWQ01000004">
    <property type="protein sequence ID" value="SHH73089.1"/>
    <property type="molecule type" value="Genomic_DNA"/>
</dbReference>
<dbReference type="Proteomes" id="UP000184212">
    <property type="component" value="Unassembled WGS sequence"/>
</dbReference>
<dbReference type="PROSITE" id="PS51257">
    <property type="entry name" value="PROKAR_LIPOPROTEIN"/>
    <property type="match status" value="1"/>
</dbReference>
<dbReference type="InterPro" id="IPR011990">
    <property type="entry name" value="TPR-like_helical_dom_sf"/>
</dbReference>
<dbReference type="OrthoDB" id="5694214at2"/>
<evidence type="ECO:0000256" key="1">
    <source>
        <dbReference type="ARBA" id="ARBA00004442"/>
    </source>
</evidence>
<keyword evidence="4" id="KW-0472">Membrane</keyword>
<dbReference type="STRING" id="947013.SAMN04488109_5014"/>
<proteinExistence type="inferred from homology"/>
<evidence type="ECO:0000313" key="8">
    <source>
        <dbReference type="Proteomes" id="UP000184212"/>
    </source>
</evidence>
<evidence type="ECO:0000256" key="3">
    <source>
        <dbReference type="ARBA" id="ARBA00022729"/>
    </source>
</evidence>
<evidence type="ECO:0000313" key="7">
    <source>
        <dbReference type="EMBL" id="SHH73089.1"/>
    </source>
</evidence>
<dbReference type="AlphaFoldDB" id="A0A1M5VCU8"/>
<organism evidence="7 8">
    <name type="scientific">Chryseolinea serpens</name>
    <dbReference type="NCBI Taxonomy" id="947013"/>
    <lineage>
        <taxon>Bacteria</taxon>
        <taxon>Pseudomonadati</taxon>
        <taxon>Bacteroidota</taxon>
        <taxon>Cytophagia</taxon>
        <taxon>Cytophagales</taxon>
        <taxon>Fulvivirgaceae</taxon>
        <taxon>Chryseolinea</taxon>
    </lineage>
</organism>
<comment type="similarity">
    <text evidence="2">Belongs to the SusD family.</text>
</comment>
<accession>A0A1M5VCU8</accession>
<keyword evidence="8" id="KW-1185">Reference proteome</keyword>
<dbReference type="Pfam" id="PF07980">
    <property type="entry name" value="SusD_RagB"/>
    <property type="match status" value="1"/>
</dbReference>
<keyword evidence="3" id="KW-0732">Signal</keyword>
<feature type="domain" description="RagB/SusD" evidence="6">
    <location>
        <begin position="293"/>
        <end position="602"/>
    </location>
</feature>
<dbReference type="InterPro" id="IPR012944">
    <property type="entry name" value="SusD_RagB_dom"/>
</dbReference>
<dbReference type="SUPFAM" id="SSF48452">
    <property type="entry name" value="TPR-like"/>
    <property type="match status" value="1"/>
</dbReference>
<name>A0A1M5VCU8_9BACT</name>